<keyword evidence="4" id="KW-1185">Reference proteome</keyword>
<evidence type="ECO:0000256" key="2">
    <source>
        <dbReference type="SAM" id="SignalP"/>
    </source>
</evidence>
<evidence type="ECO:0000256" key="1">
    <source>
        <dbReference type="SAM" id="Coils"/>
    </source>
</evidence>
<feature type="chain" id="PRO_5040360345" evidence="2">
    <location>
        <begin position="22"/>
        <end position="414"/>
    </location>
</feature>
<dbReference type="InterPro" id="IPR032675">
    <property type="entry name" value="LRR_dom_sf"/>
</dbReference>
<dbReference type="OrthoDB" id="676979at2759"/>
<dbReference type="Proteomes" id="UP001153620">
    <property type="component" value="Chromosome 1"/>
</dbReference>
<gene>
    <name evidence="3" type="ORF">CHIRRI_LOCUS166</name>
</gene>
<proteinExistence type="predicted"/>
<reference evidence="3" key="1">
    <citation type="submission" date="2022-01" db="EMBL/GenBank/DDBJ databases">
        <authorList>
            <person name="King R."/>
        </authorList>
    </citation>
    <scope>NUCLEOTIDE SEQUENCE</scope>
</reference>
<dbReference type="AlphaFoldDB" id="A0A9N9WL83"/>
<organism evidence="3 4">
    <name type="scientific">Chironomus riparius</name>
    <dbReference type="NCBI Taxonomy" id="315576"/>
    <lineage>
        <taxon>Eukaryota</taxon>
        <taxon>Metazoa</taxon>
        <taxon>Ecdysozoa</taxon>
        <taxon>Arthropoda</taxon>
        <taxon>Hexapoda</taxon>
        <taxon>Insecta</taxon>
        <taxon>Pterygota</taxon>
        <taxon>Neoptera</taxon>
        <taxon>Endopterygota</taxon>
        <taxon>Diptera</taxon>
        <taxon>Nematocera</taxon>
        <taxon>Chironomoidea</taxon>
        <taxon>Chironomidae</taxon>
        <taxon>Chironominae</taxon>
        <taxon>Chironomus</taxon>
    </lineage>
</organism>
<keyword evidence="2" id="KW-0732">Signal</keyword>
<dbReference type="EMBL" id="OU895877">
    <property type="protein sequence ID" value="CAG9797166.1"/>
    <property type="molecule type" value="Genomic_DNA"/>
</dbReference>
<feature type="signal peptide" evidence="2">
    <location>
        <begin position="1"/>
        <end position="21"/>
    </location>
</feature>
<accession>A0A9N9WL83</accession>
<reference evidence="3" key="2">
    <citation type="submission" date="2022-10" db="EMBL/GenBank/DDBJ databases">
        <authorList>
            <consortium name="ENA_rothamsted_submissions"/>
            <consortium name="culmorum"/>
            <person name="King R."/>
        </authorList>
    </citation>
    <scope>NUCLEOTIDE SEQUENCE</scope>
</reference>
<feature type="coiled-coil region" evidence="1">
    <location>
        <begin position="351"/>
        <end position="378"/>
    </location>
</feature>
<evidence type="ECO:0000313" key="4">
    <source>
        <dbReference type="Proteomes" id="UP001153620"/>
    </source>
</evidence>
<evidence type="ECO:0000313" key="3">
    <source>
        <dbReference type="EMBL" id="CAG9797166.1"/>
    </source>
</evidence>
<protein>
    <submittedName>
        <fullName evidence="3">Uncharacterized protein</fullName>
    </submittedName>
</protein>
<sequence length="414" mass="47962">MYKIIIISSVFILTFLNVYDSVHIECNYGILGLWAVGNKYRCSVDNHLFIDSPEKAQIDDISGTHMNGKDNNDEIYFHIRSKAVQYLPRGLEKFFKNVTGIAVWYDLLKEIHQFDFKPFKSLECVNIFESKIEIIEENIFDYNPNLIAVSFGKANIFHIGSTVFDHLSKLTSLHLGGNTCINEFKENNRAGVEQIIRNIKLNCISSEFLNFDKKLKILENSENLKVDLNNFETEFRTSKFASCLPLNLRLLKIKDHTNDEMTPTDKLKIAATTATTVSLNCSESQNWTETYQNQSIIDDLQIKNFENLKYLRTLTEDIKASQFRLFTACNSQSITDNNTFNEKLIRLEFKLTTFGEKFKKLEENLKELNMKIDNSNIIEIEKKMIEKIGLIIEEKFEKLLKALKVNSELNSIEF</sequence>
<dbReference type="SUPFAM" id="SSF52058">
    <property type="entry name" value="L domain-like"/>
    <property type="match status" value="1"/>
</dbReference>
<name>A0A9N9WL83_9DIPT</name>
<dbReference type="Gene3D" id="3.80.10.10">
    <property type="entry name" value="Ribonuclease Inhibitor"/>
    <property type="match status" value="1"/>
</dbReference>
<keyword evidence="1" id="KW-0175">Coiled coil</keyword>